<proteinExistence type="predicted"/>
<dbReference type="InterPro" id="IPR001611">
    <property type="entry name" value="Leu-rich_rpt"/>
</dbReference>
<evidence type="ECO:0008006" key="4">
    <source>
        <dbReference type="Google" id="ProtNLM"/>
    </source>
</evidence>
<dbReference type="Pfam" id="PF13516">
    <property type="entry name" value="LRR_6"/>
    <property type="match status" value="1"/>
</dbReference>
<evidence type="ECO:0000313" key="2">
    <source>
        <dbReference type="EMBL" id="GDY57382.1"/>
    </source>
</evidence>
<evidence type="ECO:0000313" key="3">
    <source>
        <dbReference type="Proteomes" id="UP000301309"/>
    </source>
</evidence>
<dbReference type="InterPro" id="IPR032675">
    <property type="entry name" value="LRR_dom_sf"/>
</dbReference>
<dbReference type="InterPro" id="IPR047722">
    <property type="entry name" value="STM4015-like"/>
</dbReference>
<dbReference type="Proteomes" id="UP000301309">
    <property type="component" value="Unassembled WGS sequence"/>
</dbReference>
<feature type="region of interest" description="Disordered" evidence="1">
    <location>
        <begin position="308"/>
        <end position="328"/>
    </location>
</feature>
<organism evidence="2 3">
    <name type="scientific">Streptomyces violaceusniger</name>
    <dbReference type="NCBI Taxonomy" id="68280"/>
    <lineage>
        <taxon>Bacteria</taxon>
        <taxon>Bacillati</taxon>
        <taxon>Actinomycetota</taxon>
        <taxon>Actinomycetes</taxon>
        <taxon>Kitasatosporales</taxon>
        <taxon>Streptomycetaceae</taxon>
        <taxon>Streptomyces</taxon>
        <taxon>Streptomyces violaceusniger group</taxon>
    </lineage>
</organism>
<reference evidence="2 3" key="1">
    <citation type="journal article" date="2020" name="Int. J. Syst. Evol. Microbiol.">
        <title>Reclassification of Streptomyces castelarensis and Streptomyces sporoclivatus as later heterotypic synonyms of Streptomyces antimycoticus.</title>
        <authorList>
            <person name="Komaki H."/>
            <person name="Tamura T."/>
        </authorList>
    </citation>
    <scope>NUCLEOTIDE SEQUENCE [LARGE SCALE GENOMIC DNA]</scope>
    <source>
        <strain evidence="2 3">NBRC 13459</strain>
    </source>
</reference>
<dbReference type="Gene3D" id="3.80.10.10">
    <property type="entry name" value="Ribonuclease Inhibitor"/>
    <property type="match status" value="1"/>
</dbReference>
<evidence type="ECO:0000256" key="1">
    <source>
        <dbReference type="SAM" id="MobiDB-lite"/>
    </source>
</evidence>
<comment type="caution">
    <text evidence="2">The sequence shown here is derived from an EMBL/GenBank/DDBJ whole genome shotgun (WGS) entry which is preliminary data.</text>
</comment>
<sequence>MLVEHGAQLLGHGSLGSLLLSYVQHAQNFYGLPVLTVPPYTPATLLPDAASVAWRLQTGPYATDEDAEDCWERFTSTVELEKVRALVLGHGMDGVSRLTDLRSRLTGLEALFLGDMEDEEEMISTIDQSDLAPLLEAFPGLRELVVRGGDGLDFPVTGHAGLRALRVESGGLPPEAAAHIAAADLPSLERLELWLGDDDYGGGTTVEQLAPLLAGDRKPALRHLGLQNSPIQDELAAALASAPVVPQLTSLSLAMGTLSDEGAEALLHGQPLTHLEELDLSHHFLSEAMMLRIWTALEPAGVRVNLRGRQEEDDEGWGDEDDEYEGSGRYIAVAE</sequence>
<feature type="compositionally biased region" description="Acidic residues" evidence="1">
    <location>
        <begin position="311"/>
        <end position="325"/>
    </location>
</feature>
<protein>
    <recommendedName>
        <fullName evidence="4">Leucine-rich repeat domain-containing protein</fullName>
    </recommendedName>
</protein>
<dbReference type="SUPFAM" id="SSF52047">
    <property type="entry name" value="RNI-like"/>
    <property type="match status" value="1"/>
</dbReference>
<gene>
    <name evidence="2" type="ORF">SVIO_080050</name>
</gene>
<accession>A0A4D4L861</accession>
<name>A0A4D4L861_STRVO</name>
<dbReference type="NCBIfam" id="NF038076">
    <property type="entry name" value="fam_STM4015"/>
    <property type="match status" value="1"/>
</dbReference>
<keyword evidence="3" id="KW-1185">Reference proteome</keyword>
<dbReference type="EMBL" id="BJHW01000001">
    <property type="protein sequence ID" value="GDY57382.1"/>
    <property type="molecule type" value="Genomic_DNA"/>
</dbReference>
<dbReference type="AlphaFoldDB" id="A0A4D4L861"/>